<dbReference type="OrthoDB" id="5678128at2"/>
<evidence type="ECO:0000313" key="2">
    <source>
        <dbReference type="EMBL" id="QEL17382.1"/>
    </source>
</evidence>
<evidence type="ECO:0000259" key="1">
    <source>
        <dbReference type="Pfam" id="PF13391"/>
    </source>
</evidence>
<accession>A0A5C1AI83</accession>
<dbReference type="Proteomes" id="UP000324974">
    <property type="component" value="Chromosome"/>
</dbReference>
<feature type="domain" description="HNH nuclease" evidence="1">
    <location>
        <begin position="301"/>
        <end position="349"/>
    </location>
</feature>
<gene>
    <name evidence="2" type="ORF">PX52LOC_04369</name>
</gene>
<protein>
    <submittedName>
        <fullName evidence="2">HNH endonuclease</fullName>
    </submittedName>
</protein>
<dbReference type="GO" id="GO:0004519">
    <property type="term" value="F:endonuclease activity"/>
    <property type="evidence" value="ECO:0007669"/>
    <property type="project" value="UniProtKB-KW"/>
</dbReference>
<dbReference type="Pfam" id="PF13391">
    <property type="entry name" value="HNH_2"/>
    <property type="match status" value="1"/>
</dbReference>
<evidence type="ECO:0000313" key="3">
    <source>
        <dbReference type="Proteomes" id="UP000324974"/>
    </source>
</evidence>
<keyword evidence="3" id="KW-1185">Reference proteome</keyword>
<organism evidence="2 3">
    <name type="scientific">Limnoglobus roseus</name>
    <dbReference type="NCBI Taxonomy" id="2598579"/>
    <lineage>
        <taxon>Bacteria</taxon>
        <taxon>Pseudomonadati</taxon>
        <taxon>Planctomycetota</taxon>
        <taxon>Planctomycetia</taxon>
        <taxon>Gemmatales</taxon>
        <taxon>Gemmataceae</taxon>
        <taxon>Limnoglobus</taxon>
    </lineage>
</organism>
<dbReference type="EMBL" id="CP042425">
    <property type="protein sequence ID" value="QEL17382.1"/>
    <property type="molecule type" value="Genomic_DNA"/>
</dbReference>
<keyword evidence="2" id="KW-0540">Nuclease</keyword>
<proteinExistence type="predicted"/>
<keyword evidence="2" id="KW-0378">Hydrolase</keyword>
<sequence>MPVRRDKEKDKRETRRLILDPNRLAYAGGVNWLGHGARGGKDAVIDELLLDGATMEQLLEERGTEASVRSHFNSLRTLHDLPVVRGADGKHRFDRQHLGLPDVLAATSAAPAEATRVLGTVRGTGNRYALDGVEAVEIWVPLADADGLPFDPNGSIDVGLLIDGDRYDSTLRVAAGKAPYVWISSSLRAGDGAKSRLSDVLGKAGVAKNQRVELIVTGTEIVVRPAGTDLRGAVVPDSGQGQQQTTVASLAAEEALPGSGGDDEFELHDGDQRPLIERQIRERRGQAAFRNALRARYGDRCLVSGCPVLAVLEAAHIRPYRGDGDNHPANGLILRADLHTLFDLDLLGIEPDTLRVRLHPGVAAEYGDLEGRKLRCEGPSRPSSEALRGRFESFLIRLGRADE</sequence>
<dbReference type="KEGG" id="lrs:PX52LOC_04369"/>
<keyword evidence="2" id="KW-0255">Endonuclease</keyword>
<dbReference type="InterPro" id="IPR003615">
    <property type="entry name" value="HNH_nuc"/>
</dbReference>
<dbReference type="RefSeq" id="WP_149112002.1">
    <property type="nucleotide sequence ID" value="NZ_CP042425.1"/>
</dbReference>
<dbReference type="AlphaFoldDB" id="A0A5C1AI83"/>
<reference evidence="3" key="1">
    <citation type="submission" date="2019-08" db="EMBL/GenBank/DDBJ databases">
        <title>Limnoglobus roseus gen. nov., sp. nov., a novel freshwater planctomycete with a giant genome from the family Gemmataceae.</title>
        <authorList>
            <person name="Kulichevskaya I.S."/>
            <person name="Naumoff D.G."/>
            <person name="Miroshnikov K."/>
            <person name="Ivanova A."/>
            <person name="Philippov D.A."/>
            <person name="Hakobyan A."/>
            <person name="Rijpstra I.C."/>
            <person name="Sinninghe Damste J.S."/>
            <person name="Liesack W."/>
            <person name="Dedysh S.N."/>
        </authorList>
    </citation>
    <scope>NUCLEOTIDE SEQUENCE [LARGE SCALE GENOMIC DNA]</scope>
    <source>
        <strain evidence="3">PX52</strain>
    </source>
</reference>
<name>A0A5C1AI83_9BACT</name>